<dbReference type="AlphaFoldDB" id="A0A1E1LGX7"/>
<gene>
    <name evidence="2" type="ORF">RAG0_14419</name>
</gene>
<sequence>MCTKRTRKWKRCGCVKKLKSRYCNRRPCGGTIYVREDEKGFCDPCQKEREERKEREREEKERRRREKKLKEDRENRRWHDSVKDWVDDTNRYYR</sequence>
<proteinExistence type="predicted"/>
<dbReference type="EMBL" id="FJUX01000119">
    <property type="protein sequence ID" value="CZT09763.1"/>
    <property type="molecule type" value="Genomic_DNA"/>
</dbReference>
<keyword evidence="3" id="KW-1185">Reference proteome</keyword>
<evidence type="ECO:0000313" key="3">
    <source>
        <dbReference type="Proteomes" id="UP000178912"/>
    </source>
</evidence>
<accession>A0A1E1LGX7</accession>
<protein>
    <submittedName>
        <fullName evidence="2">Uncharacterized protein</fullName>
    </submittedName>
</protein>
<feature type="compositionally biased region" description="Basic and acidic residues" evidence="1">
    <location>
        <begin position="68"/>
        <end position="77"/>
    </location>
</feature>
<organism evidence="2 3">
    <name type="scientific">Rhynchosporium agropyri</name>
    <dbReference type="NCBI Taxonomy" id="914238"/>
    <lineage>
        <taxon>Eukaryota</taxon>
        <taxon>Fungi</taxon>
        <taxon>Dikarya</taxon>
        <taxon>Ascomycota</taxon>
        <taxon>Pezizomycotina</taxon>
        <taxon>Leotiomycetes</taxon>
        <taxon>Helotiales</taxon>
        <taxon>Ploettnerulaceae</taxon>
        <taxon>Rhynchosporium</taxon>
    </lineage>
</organism>
<evidence type="ECO:0000313" key="2">
    <source>
        <dbReference type="EMBL" id="CZT09763.1"/>
    </source>
</evidence>
<evidence type="ECO:0000256" key="1">
    <source>
        <dbReference type="SAM" id="MobiDB-lite"/>
    </source>
</evidence>
<dbReference type="Proteomes" id="UP000178912">
    <property type="component" value="Unassembled WGS sequence"/>
</dbReference>
<reference evidence="3" key="1">
    <citation type="submission" date="2016-03" db="EMBL/GenBank/DDBJ databases">
        <authorList>
            <person name="Guldener U."/>
        </authorList>
    </citation>
    <scope>NUCLEOTIDE SEQUENCE [LARGE SCALE GENOMIC DNA]</scope>
    <source>
        <strain evidence="3">04CH-RAC-A.6.1</strain>
    </source>
</reference>
<feature type="compositionally biased region" description="Basic and acidic residues" evidence="1">
    <location>
        <begin position="46"/>
        <end position="61"/>
    </location>
</feature>
<name>A0A1E1LGX7_9HELO</name>
<feature type="region of interest" description="Disordered" evidence="1">
    <location>
        <begin position="46"/>
        <end position="77"/>
    </location>
</feature>